<accession>A0ABR1Q489</accession>
<gene>
    <name evidence="2" type="ORF">PG986_011165</name>
</gene>
<dbReference type="RefSeq" id="XP_066696878.1">
    <property type="nucleotide sequence ID" value="XM_066847387.1"/>
</dbReference>
<name>A0ABR1Q489_9PEZI</name>
<dbReference type="EMBL" id="JAQQWE010000007">
    <property type="protein sequence ID" value="KAK7946844.1"/>
    <property type="molecule type" value="Genomic_DNA"/>
</dbReference>
<proteinExistence type="predicted"/>
<feature type="compositionally biased region" description="Basic and acidic residues" evidence="1">
    <location>
        <begin position="205"/>
        <end position="215"/>
    </location>
</feature>
<sequence>MGMLSCNSSFLVRENAVSQEVWTVRLPNEESLNLGDSGSWVVKESNNILIGSVTATSSGFAYIAPFSDFMQQARQHIWHDAMISIPLPFATFLDLGQHDLYRRESFIKQAISTKSLEASVKDTVARHLLNSMEHGRANEVERLVKKMKLDHGALKKLFEDLLKLNSSRTLDYNEDVLALAQSIVGDGMNVGSSILHEATSAPEPRLSKDSEEDMTKSQPSGSAIDQPSSTASLPALMTPGNSELGGD</sequence>
<evidence type="ECO:0000313" key="3">
    <source>
        <dbReference type="Proteomes" id="UP001391051"/>
    </source>
</evidence>
<evidence type="ECO:0000256" key="1">
    <source>
        <dbReference type="SAM" id="MobiDB-lite"/>
    </source>
</evidence>
<dbReference type="Proteomes" id="UP001391051">
    <property type="component" value="Unassembled WGS sequence"/>
</dbReference>
<comment type="caution">
    <text evidence="2">The sequence shown here is derived from an EMBL/GenBank/DDBJ whole genome shotgun (WGS) entry which is preliminary data.</text>
</comment>
<protein>
    <submittedName>
        <fullName evidence="2">Uncharacterized protein</fullName>
    </submittedName>
</protein>
<dbReference type="GeneID" id="92080449"/>
<evidence type="ECO:0000313" key="2">
    <source>
        <dbReference type="EMBL" id="KAK7946844.1"/>
    </source>
</evidence>
<reference evidence="2 3" key="1">
    <citation type="submission" date="2023-01" db="EMBL/GenBank/DDBJ databases">
        <title>Analysis of 21 Apiospora genomes using comparative genomics revels a genus with tremendous synthesis potential of carbohydrate active enzymes and secondary metabolites.</title>
        <authorList>
            <person name="Sorensen T."/>
        </authorList>
    </citation>
    <scope>NUCLEOTIDE SEQUENCE [LARGE SCALE GENOMIC DNA]</scope>
    <source>
        <strain evidence="2 3">CBS 24483</strain>
    </source>
</reference>
<feature type="region of interest" description="Disordered" evidence="1">
    <location>
        <begin position="197"/>
        <end position="247"/>
    </location>
</feature>
<feature type="compositionally biased region" description="Polar residues" evidence="1">
    <location>
        <begin position="216"/>
        <end position="232"/>
    </location>
</feature>
<keyword evidence="3" id="KW-1185">Reference proteome</keyword>
<organism evidence="2 3">
    <name type="scientific">Apiospora aurea</name>
    <dbReference type="NCBI Taxonomy" id="335848"/>
    <lineage>
        <taxon>Eukaryota</taxon>
        <taxon>Fungi</taxon>
        <taxon>Dikarya</taxon>
        <taxon>Ascomycota</taxon>
        <taxon>Pezizomycotina</taxon>
        <taxon>Sordariomycetes</taxon>
        <taxon>Xylariomycetidae</taxon>
        <taxon>Amphisphaeriales</taxon>
        <taxon>Apiosporaceae</taxon>
        <taxon>Apiospora</taxon>
    </lineage>
</organism>